<dbReference type="InterPro" id="IPR011051">
    <property type="entry name" value="RmlC_Cupin_sf"/>
</dbReference>
<keyword evidence="3" id="KW-1185">Reference proteome</keyword>
<dbReference type="CDD" id="cd20292">
    <property type="entry name" value="cupin_QdtA-like"/>
    <property type="match status" value="1"/>
</dbReference>
<evidence type="ECO:0000313" key="3">
    <source>
        <dbReference type="Proteomes" id="UP000032900"/>
    </source>
</evidence>
<dbReference type="InterPro" id="IPR014710">
    <property type="entry name" value="RmlC-like_jellyroll"/>
</dbReference>
<comment type="caution">
    <text evidence="2">The sequence shown here is derived from an EMBL/GenBank/DDBJ whole genome shotgun (WGS) entry which is preliminary data.</text>
</comment>
<name>A0A0E9LTD1_9BACT</name>
<dbReference type="SUPFAM" id="SSF51182">
    <property type="entry name" value="RmlC-like cupins"/>
    <property type="match status" value="1"/>
</dbReference>
<dbReference type="OrthoDB" id="9795513at2"/>
<accession>A0A0E9LTD1</accession>
<protein>
    <recommendedName>
        <fullName evidence="1">Sugar 3,4-ketoisomerase QdtA cupin domain-containing protein</fullName>
    </recommendedName>
</protein>
<evidence type="ECO:0000259" key="1">
    <source>
        <dbReference type="Pfam" id="PF05523"/>
    </source>
</evidence>
<sequence>MSDSVNWTEKKGLPTVFDCHIYQLPKISAVSGRITSVQNSVDIPFDVKRVFYLYDIPAGENRGAHAHMECHQFLIAAGGSFEVMVEDGIHCKTLFLNQPFMGLHIPPGIWAREQNFSSASICLVLTSHSYDEADYIRTYEAYLKYRGISERIH</sequence>
<feature type="domain" description="Sugar 3,4-ketoisomerase QdtA cupin" evidence="1">
    <location>
        <begin position="18"/>
        <end position="146"/>
    </location>
</feature>
<organism evidence="2 3">
    <name type="scientific">Geofilum rubicundum JCM 15548</name>
    <dbReference type="NCBI Taxonomy" id="1236989"/>
    <lineage>
        <taxon>Bacteria</taxon>
        <taxon>Pseudomonadati</taxon>
        <taxon>Bacteroidota</taxon>
        <taxon>Bacteroidia</taxon>
        <taxon>Marinilabiliales</taxon>
        <taxon>Marinilabiliaceae</taxon>
        <taxon>Geofilum</taxon>
    </lineage>
</organism>
<dbReference type="EMBL" id="BAZW01000003">
    <property type="protein sequence ID" value="GAO28504.1"/>
    <property type="molecule type" value="Genomic_DNA"/>
</dbReference>
<dbReference type="Pfam" id="PF05523">
    <property type="entry name" value="FdtA"/>
    <property type="match status" value="1"/>
</dbReference>
<dbReference type="Proteomes" id="UP000032900">
    <property type="component" value="Unassembled WGS sequence"/>
</dbReference>
<dbReference type="InterPro" id="IPR008894">
    <property type="entry name" value="QdtA_cupin_dom"/>
</dbReference>
<proteinExistence type="predicted"/>
<gene>
    <name evidence="2" type="ORF">JCM15548_1610</name>
</gene>
<dbReference type="Gene3D" id="2.60.120.10">
    <property type="entry name" value="Jelly Rolls"/>
    <property type="match status" value="1"/>
</dbReference>
<dbReference type="STRING" id="1236989.JCM15548_1610"/>
<dbReference type="RefSeq" id="WP_062122307.1">
    <property type="nucleotide sequence ID" value="NZ_BAZW01000003.1"/>
</dbReference>
<reference evidence="2 3" key="1">
    <citation type="journal article" date="2015" name="Microbes Environ.">
        <title>Distribution and evolution of nitrogen fixation genes in the phylum bacteroidetes.</title>
        <authorList>
            <person name="Inoue J."/>
            <person name="Oshima K."/>
            <person name="Suda W."/>
            <person name="Sakamoto M."/>
            <person name="Iino T."/>
            <person name="Noda S."/>
            <person name="Hongoh Y."/>
            <person name="Hattori M."/>
            <person name="Ohkuma M."/>
        </authorList>
    </citation>
    <scope>NUCLEOTIDE SEQUENCE [LARGE SCALE GENOMIC DNA]</scope>
    <source>
        <strain evidence="2">JCM 15548</strain>
    </source>
</reference>
<dbReference type="AlphaFoldDB" id="A0A0E9LTD1"/>
<evidence type="ECO:0000313" key="2">
    <source>
        <dbReference type="EMBL" id="GAO28504.1"/>
    </source>
</evidence>